<evidence type="ECO:0000313" key="1">
    <source>
        <dbReference type="EMBL" id="KAJ8606491.1"/>
    </source>
</evidence>
<name>A0AAD7XNN0_9STRA</name>
<dbReference type="InterPro" id="IPR013078">
    <property type="entry name" value="His_Pase_superF_clade-1"/>
</dbReference>
<evidence type="ECO:0000313" key="2">
    <source>
        <dbReference type="EMBL" id="KAJ8614316.1"/>
    </source>
</evidence>
<dbReference type="GO" id="GO:0005829">
    <property type="term" value="C:cytosol"/>
    <property type="evidence" value="ECO:0007669"/>
    <property type="project" value="TreeGrafter"/>
</dbReference>
<dbReference type="PANTHER" id="PTHR48100:SF44">
    <property type="entry name" value="PHOSPHATASE C1620.13-RELATED"/>
    <property type="match status" value="1"/>
</dbReference>
<organism evidence="1 3">
    <name type="scientific">Chrysophaeum taylorii</name>
    <dbReference type="NCBI Taxonomy" id="2483200"/>
    <lineage>
        <taxon>Eukaryota</taxon>
        <taxon>Sar</taxon>
        <taxon>Stramenopiles</taxon>
        <taxon>Ochrophyta</taxon>
        <taxon>Pelagophyceae</taxon>
        <taxon>Pelagomonadales</taxon>
        <taxon>Pelagomonadaceae</taxon>
        <taxon>Chrysophaeum</taxon>
    </lineage>
</organism>
<accession>A0AAD7XNN0</accession>
<gene>
    <name evidence="1" type="ORF">CTAYLR_005874</name>
    <name evidence="2" type="ORF">CTAYLR_005901</name>
</gene>
<dbReference type="AlphaFoldDB" id="A0AAD7XNN0"/>
<dbReference type="PROSITE" id="PS00175">
    <property type="entry name" value="PG_MUTASE"/>
    <property type="match status" value="1"/>
</dbReference>
<dbReference type="Proteomes" id="UP001230188">
    <property type="component" value="Unassembled WGS sequence"/>
</dbReference>
<dbReference type="EMBL" id="JAQMWT010000006">
    <property type="protein sequence ID" value="KAJ8614316.1"/>
    <property type="molecule type" value="Genomic_DNA"/>
</dbReference>
<proteinExistence type="predicted"/>
<keyword evidence="3" id="KW-1185">Reference proteome</keyword>
<dbReference type="CDD" id="cd07067">
    <property type="entry name" value="HP_PGM_like"/>
    <property type="match status" value="1"/>
</dbReference>
<dbReference type="Pfam" id="PF00300">
    <property type="entry name" value="His_Phos_1"/>
    <property type="match status" value="1"/>
</dbReference>
<dbReference type="GO" id="GO:0016791">
    <property type="term" value="F:phosphatase activity"/>
    <property type="evidence" value="ECO:0007669"/>
    <property type="project" value="TreeGrafter"/>
</dbReference>
<dbReference type="PANTHER" id="PTHR48100">
    <property type="entry name" value="BROAD-SPECIFICITY PHOSPHATASE YOR283W-RELATED"/>
    <property type="match status" value="1"/>
</dbReference>
<reference evidence="1" key="1">
    <citation type="submission" date="2023-01" db="EMBL/GenBank/DDBJ databases">
        <title>Metagenome sequencing of chrysophaentin producing Chrysophaeum taylorii.</title>
        <authorList>
            <person name="Davison J."/>
            <person name="Bewley C."/>
        </authorList>
    </citation>
    <scope>NUCLEOTIDE SEQUENCE</scope>
    <source>
        <strain evidence="1">NIES-1699</strain>
    </source>
</reference>
<dbReference type="SUPFAM" id="SSF53254">
    <property type="entry name" value="Phosphoglycerate mutase-like"/>
    <property type="match status" value="1"/>
</dbReference>
<dbReference type="SMART" id="SM00855">
    <property type="entry name" value="PGAM"/>
    <property type="match status" value="1"/>
</dbReference>
<protein>
    <submittedName>
        <fullName evidence="1">Uncharacterized protein</fullName>
    </submittedName>
</protein>
<dbReference type="InterPro" id="IPR050275">
    <property type="entry name" value="PGM_Phosphatase"/>
</dbReference>
<dbReference type="Gene3D" id="3.40.50.1240">
    <property type="entry name" value="Phosphoglycerate mutase-like"/>
    <property type="match status" value="1"/>
</dbReference>
<dbReference type="EMBL" id="JAQMWT010000268">
    <property type="protein sequence ID" value="KAJ8606491.1"/>
    <property type="molecule type" value="Genomic_DNA"/>
</dbReference>
<dbReference type="InterPro" id="IPR029033">
    <property type="entry name" value="His_PPase_superfam"/>
</dbReference>
<dbReference type="InterPro" id="IPR001345">
    <property type="entry name" value="PG/BPGM_mutase_AS"/>
</dbReference>
<comment type="caution">
    <text evidence="1">The sequence shown here is derived from an EMBL/GenBank/DDBJ whole genome shotgun (WGS) entry which is preliminary data.</text>
</comment>
<sequence>MVAGLALESLKALRQKRLEIEPVERAAGSKLKTVFLIRHGESEWNVAQRQFDVVGMFGQFDHGLTNRGARQAEALRRRVRGANKTDAARLEFEGATRVYCSPLTRAVQTALIALAGHRALRDRGLTLADDLRELVYPVGGFDSIKRNPLDASLRRARDTLGPRLAGQIERGRRYVDDEVAAAWYAETRRGAASRLARFVFTTLCGPEGDDDPVIVVGHSLFFMALVNNFASEHLRVQDPVARRLATSKLDNAAVARLTLNCSEPRYPVVAVEMCFTAVA</sequence>
<evidence type="ECO:0000313" key="3">
    <source>
        <dbReference type="Proteomes" id="UP001230188"/>
    </source>
</evidence>